<evidence type="ECO:0000256" key="6">
    <source>
        <dbReference type="ARBA" id="ARBA00022841"/>
    </source>
</evidence>
<keyword evidence="11" id="KW-1185">Reference proteome</keyword>
<dbReference type="Proteomes" id="UP000188946">
    <property type="component" value="Unassembled WGS sequence"/>
</dbReference>
<evidence type="ECO:0000256" key="2">
    <source>
        <dbReference type="ARBA" id="ARBA00005182"/>
    </source>
</evidence>
<proteinExistence type="predicted"/>
<comment type="caution">
    <text evidence="8">The sequence shown here is derived from an EMBL/GenBank/DDBJ whole genome shotgun (WGS) entry which is preliminary data.</text>
</comment>
<gene>
    <name evidence="9" type="ORF">BVE84_07585</name>
    <name evidence="8" type="ORF">BVE86_05595</name>
</gene>
<dbReference type="Proteomes" id="UP000188600">
    <property type="component" value="Unassembled WGS sequence"/>
</dbReference>
<evidence type="ECO:0000256" key="4">
    <source>
        <dbReference type="ARBA" id="ARBA00022729"/>
    </source>
</evidence>
<name>A0AB36JM69_9STRE</name>
<dbReference type="GO" id="GO:0042597">
    <property type="term" value="C:periplasmic space"/>
    <property type="evidence" value="ECO:0007669"/>
    <property type="project" value="UniProtKB-SubCell"/>
</dbReference>
<keyword evidence="4" id="KW-0732">Signal</keyword>
<evidence type="ECO:0000256" key="3">
    <source>
        <dbReference type="ARBA" id="ARBA00022679"/>
    </source>
</evidence>
<organism evidence="8 10">
    <name type="scientific">Streptococcus azizii</name>
    <dbReference type="NCBI Taxonomy" id="1579424"/>
    <lineage>
        <taxon>Bacteria</taxon>
        <taxon>Bacillati</taxon>
        <taxon>Bacillota</taxon>
        <taxon>Bacilli</taxon>
        <taxon>Lactobacillales</taxon>
        <taxon>Streptococcaceae</taxon>
        <taxon>Streptococcus</taxon>
    </lineage>
</organism>
<protein>
    <recommendedName>
        <fullName evidence="7">AlgX/AlgJ SGNH hydrolase-like domain-containing protein</fullName>
    </recommendedName>
</protein>
<evidence type="ECO:0000256" key="5">
    <source>
        <dbReference type="ARBA" id="ARBA00022764"/>
    </source>
</evidence>
<dbReference type="GO" id="GO:0016740">
    <property type="term" value="F:transferase activity"/>
    <property type="evidence" value="ECO:0007669"/>
    <property type="project" value="UniProtKB-KW"/>
</dbReference>
<comment type="pathway">
    <text evidence="2">Glycan biosynthesis; alginate biosynthesis.</text>
</comment>
<dbReference type="InterPro" id="IPR031811">
    <property type="entry name" value="ALGX/ALGJ_SGNH-like"/>
</dbReference>
<evidence type="ECO:0000313" key="10">
    <source>
        <dbReference type="Proteomes" id="UP000188600"/>
    </source>
</evidence>
<evidence type="ECO:0000259" key="7">
    <source>
        <dbReference type="Pfam" id="PF16822"/>
    </source>
</evidence>
<sequence length="465" mass="53301">MKKIKLLTITLFALIVLIPVLNFRFAPHISSEIDNRMLAENPFSTDSEGDLTEALETYVNDRIGFRDEMILGYTVLNDRLFGKMVHPSYQYGKDGYVFGAGLTTPAYQYFDYHEQFADMVQAIQEYCKARNIPFLFVLNPAKPAVLSEYTPAGFDYNRDWVDDFLAALDKRNVRYVDNTITLKEESQRGTAVFNQKYDANHWNDLGAFYGTNAILSKVKEDFPAVQVNHLDDAEVSSQLEVSLPVSQFPIHESVPLIQVPEDGIVTTKTEVFAGELQFDPNYQAFAYYQNVSTRGKELPRVLMFQGSYMNGRGYKYLMNAFEDYIAVHDYQNILHFPYYYNIFKPDMVIFEVAEYTFSNTYFDYEKMRQLKMNPALSSIPYTDTSTTKQALPANALTIEKGKALATISWQTDASYQYVWLRLDGEVYDMEQTDGGYTVALSAEAVSDHPKIELVSQEGQSIVWYQ</sequence>
<accession>A0AB36JM69</accession>
<comment type="subcellular location">
    <subcellularLocation>
        <location evidence="1">Periplasm</location>
    </subcellularLocation>
</comment>
<reference evidence="10 11" key="1">
    <citation type="submission" date="2016-12" db="EMBL/GenBank/DDBJ databases">
        <authorList>
            <person name="Gulvik C.A."/>
        </authorList>
    </citation>
    <scope>NUCLEOTIDE SEQUENCE [LARGE SCALE GENOMIC DNA]</scope>
    <source>
        <strain evidence="9 11">12-5202</strain>
        <strain evidence="8 10">12-5291</strain>
    </source>
</reference>
<evidence type="ECO:0000313" key="9">
    <source>
        <dbReference type="EMBL" id="ONK27799.1"/>
    </source>
</evidence>
<dbReference type="EMBL" id="MSPR01000014">
    <property type="protein sequence ID" value="ONK27799.1"/>
    <property type="molecule type" value="Genomic_DNA"/>
</dbReference>
<dbReference type="GO" id="GO:0042121">
    <property type="term" value="P:alginic acid biosynthetic process"/>
    <property type="evidence" value="ECO:0007669"/>
    <property type="project" value="UniProtKB-KW"/>
</dbReference>
<dbReference type="Pfam" id="PF16822">
    <property type="entry name" value="ALGX"/>
    <property type="match status" value="1"/>
</dbReference>
<feature type="domain" description="AlgX/AlgJ SGNH hydrolase-like" evidence="7">
    <location>
        <begin position="92"/>
        <end position="225"/>
    </location>
</feature>
<keyword evidence="3" id="KW-0808">Transferase</keyword>
<evidence type="ECO:0000256" key="1">
    <source>
        <dbReference type="ARBA" id="ARBA00004418"/>
    </source>
</evidence>
<keyword evidence="6" id="KW-0016">Alginate biosynthesis</keyword>
<evidence type="ECO:0000313" key="11">
    <source>
        <dbReference type="Proteomes" id="UP000188946"/>
    </source>
</evidence>
<dbReference type="RefSeq" id="WP_076996452.1">
    <property type="nucleotide sequence ID" value="NZ_MSPR01000014.1"/>
</dbReference>
<evidence type="ECO:0000313" key="8">
    <source>
        <dbReference type="EMBL" id="ONK27290.1"/>
    </source>
</evidence>
<keyword evidence="5" id="KW-0574">Periplasm</keyword>
<dbReference type="AlphaFoldDB" id="A0AB36JM69"/>
<dbReference type="EMBL" id="MSPT01000010">
    <property type="protein sequence ID" value="ONK27290.1"/>
    <property type="molecule type" value="Genomic_DNA"/>
</dbReference>